<dbReference type="PATRIC" id="fig|1423734.3.peg.676"/>
<dbReference type="SUPFAM" id="SSF109797">
    <property type="entry name" value="Bacteriocin immunity protein-like"/>
    <property type="match status" value="1"/>
</dbReference>
<gene>
    <name evidence="2" type="ORF">FC83_GL000669</name>
</gene>
<dbReference type="Gene3D" id="1.20.1440.50">
    <property type="entry name" value="Ta0600-like"/>
    <property type="match status" value="1"/>
</dbReference>
<dbReference type="GO" id="GO:0030153">
    <property type="term" value="P:bacteriocin immunity"/>
    <property type="evidence" value="ECO:0007669"/>
    <property type="project" value="UniProtKB-KW"/>
</dbReference>
<evidence type="ECO:0000313" key="3">
    <source>
        <dbReference type="Proteomes" id="UP000051236"/>
    </source>
</evidence>
<evidence type="ECO:0000313" key="2">
    <source>
        <dbReference type="EMBL" id="KRM31606.1"/>
    </source>
</evidence>
<keyword evidence="1" id="KW-0079">Bacteriocin immunity</keyword>
<sequence>MDEKETKLFEAVSKAYSDKEVQADPELSDILFQAGKRLENNVDYKFVAIKLTQNIALYLISHEYKVPKSISELSSSMQKYGARYFGVASMMSWF</sequence>
<evidence type="ECO:0008006" key="4">
    <source>
        <dbReference type="Google" id="ProtNLM"/>
    </source>
</evidence>
<dbReference type="EMBL" id="AZGA01000077">
    <property type="protein sequence ID" value="KRM31606.1"/>
    <property type="molecule type" value="Genomic_DNA"/>
</dbReference>
<proteinExistence type="predicted"/>
<organism evidence="2 3">
    <name type="scientific">Agrilactobacillus composti DSM 18527 = JCM 14202</name>
    <dbReference type="NCBI Taxonomy" id="1423734"/>
    <lineage>
        <taxon>Bacteria</taxon>
        <taxon>Bacillati</taxon>
        <taxon>Bacillota</taxon>
        <taxon>Bacilli</taxon>
        <taxon>Lactobacillales</taxon>
        <taxon>Lactobacillaceae</taxon>
        <taxon>Agrilactobacillus</taxon>
    </lineage>
</organism>
<dbReference type="InterPro" id="IPR015046">
    <property type="entry name" value="LciA_Immunity-like"/>
</dbReference>
<reference evidence="2 3" key="1">
    <citation type="journal article" date="2015" name="Genome Announc.">
        <title>Expanding the biotechnology potential of lactobacilli through comparative genomics of 213 strains and associated genera.</title>
        <authorList>
            <person name="Sun Z."/>
            <person name="Harris H.M."/>
            <person name="McCann A."/>
            <person name="Guo C."/>
            <person name="Argimon S."/>
            <person name="Zhang W."/>
            <person name="Yang X."/>
            <person name="Jeffery I.B."/>
            <person name="Cooney J.C."/>
            <person name="Kagawa T.F."/>
            <person name="Liu W."/>
            <person name="Song Y."/>
            <person name="Salvetti E."/>
            <person name="Wrobel A."/>
            <person name="Rasinkangas P."/>
            <person name="Parkhill J."/>
            <person name="Rea M.C."/>
            <person name="O'Sullivan O."/>
            <person name="Ritari J."/>
            <person name="Douillard F.P."/>
            <person name="Paul Ross R."/>
            <person name="Yang R."/>
            <person name="Briner A.E."/>
            <person name="Felis G.E."/>
            <person name="de Vos W.M."/>
            <person name="Barrangou R."/>
            <person name="Klaenhammer T.R."/>
            <person name="Caufield P.W."/>
            <person name="Cui Y."/>
            <person name="Zhang H."/>
            <person name="O'Toole P.W."/>
        </authorList>
    </citation>
    <scope>NUCLEOTIDE SEQUENCE [LARGE SCALE GENOMIC DNA]</scope>
    <source>
        <strain evidence="2 3">DSM 18527</strain>
    </source>
</reference>
<evidence type="ECO:0000256" key="1">
    <source>
        <dbReference type="ARBA" id="ARBA00023025"/>
    </source>
</evidence>
<dbReference type="Pfam" id="PF08951">
    <property type="entry name" value="EntA_Immun"/>
    <property type="match status" value="1"/>
</dbReference>
<keyword evidence="3" id="KW-1185">Reference proteome</keyword>
<dbReference type="eggNOG" id="ENOG502ZPV3">
    <property type="taxonomic scope" value="Bacteria"/>
</dbReference>
<name>X0PDW2_9LACO</name>
<comment type="caution">
    <text evidence="2">The sequence shown here is derived from an EMBL/GenBank/DDBJ whole genome shotgun (WGS) entry which is preliminary data.</text>
</comment>
<dbReference type="AlphaFoldDB" id="X0PDW2"/>
<accession>X0PDW2</accession>
<dbReference type="Proteomes" id="UP000051236">
    <property type="component" value="Unassembled WGS sequence"/>
</dbReference>
<dbReference type="RefSeq" id="WP_035451930.1">
    <property type="nucleotide sequence ID" value="NZ_AZGA01000077.1"/>
</dbReference>
<dbReference type="OrthoDB" id="2300044at2"/>
<protein>
    <recommendedName>
        <fullName evidence="4">Prebacteriocin</fullName>
    </recommendedName>
</protein>
<dbReference type="InterPro" id="IPR023130">
    <property type="entry name" value="Ta0600-like_sf"/>
</dbReference>